<dbReference type="Proteomes" id="UP001620626">
    <property type="component" value="Unassembled WGS sequence"/>
</dbReference>
<dbReference type="PANTHER" id="PTHR23021">
    <property type="entry name" value="SERPENTINE RECEPTOR, CLASS T"/>
    <property type="match status" value="1"/>
</dbReference>
<evidence type="ECO:0000313" key="2">
    <source>
        <dbReference type="EMBL" id="KAL3125713.1"/>
    </source>
</evidence>
<dbReference type="Pfam" id="PF10321">
    <property type="entry name" value="7TM_GPCR_Srt"/>
    <property type="match status" value="1"/>
</dbReference>
<dbReference type="EMBL" id="JBICBT010000024">
    <property type="protein sequence ID" value="KAL3125713.1"/>
    <property type="molecule type" value="Genomic_DNA"/>
</dbReference>
<keyword evidence="1" id="KW-0812">Transmembrane</keyword>
<organism evidence="2 3">
    <name type="scientific">Heterodera trifolii</name>
    <dbReference type="NCBI Taxonomy" id="157864"/>
    <lineage>
        <taxon>Eukaryota</taxon>
        <taxon>Metazoa</taxon>
        <taxon>Ecdysozoa</taxon>
        <taxon>Nematoda</taxon>
        <taxon>Chromadorea</taxon>
        <taxon>Rhabditida</taxon>
        <taxon>Tylenchina</taxon>
        <taxon>Tylenchomorpha</taxon>
        <taxon>Tylenchoidea</taxon>
        <taxon>Heteroderidae</taxon>
        <taxon>Heteroderinae</taxon>
        <taxon>Heterodera</taxon>
    </lineage>
</organism>
<dbReference type="InterPro" id="IPR019425">
    <property type="entry name" value="7TM_GPCR_serpentine_rcpt_Srt"/>
</dbReference>
<dbReference type="Gene3D" id="1.20.1070.10">
    <property type="entry name" value="Rhodopsin 7-helix transmembrane proteins"/>
    <property type="match status" value="1"/>
</dbReference>
<accession>A0ABD2MEJ2</accession>
<keyword evidence="1" id="KW-0472">Membrane</keyword>
<feature type="transmembrane region" description="Helical" evidence="1">
    <location>
        <begin position="29"/>
        <end position="48"/>
    </location>
</feature>
<proteinExistence type="predicted"/>
<dbReference type="AlphaFoldDB" id="A0ABD2MEJ2"/>
<comment type="caution">
    <text evidence="2">The sequence shown here is derived from an EMBL/GenBank/DDBJ whole genome shotgun (WGS) entry which is preliminary data.</text>
</comment>
<name>A0ABD2MEJ2_9BILA</name>
<evidence type="ECO:0000256" key="1">
    <source>
        <dbReference type="SAM" id="Phobius"/>
    </source>
</evidence>
<feature type="transmembrane region" description="Helical" evidence="1">
    <location>
        <begin position="85"/>
        <end position="102"/>
    </location>
</feature>
<sequence>MTSVLLAFNRCIEMWDNATAQKLFEGRKATWWMVGILLYGFALGTFTIPPMPNGMLVGWFWNPHIAYADDTEGIYHNKLFTAHNIFIGFGLPLLYAVFYLLMGSKMNMIGSATDGGTNQRQRAAERRKSKANVFTQVMLIGVLHMFCTLLYVYMQYFPVPIWVVMSASYAWIASQGLIPVIYIIMNKYIRRSIKQFLIDPTLGQINSMRIYTTQVSSMSNFEGGRTAQMMP</sequence>
<evidence type="ECO:0000313" key="3">
    <source>
        <dbReference type="Proteomes" id="UP001620626"/>
    </source>
</evidence>
<feature type="transmembrane region" description="Helical" evidence="1">
    <location>
        <begin position="159"/>
        <end position="185"/>
    </location>
</feature>
<keyword evidence="1" id="KW-1133">Transmembrane helix</keyword>
<dbReference type="PANTHER" id="PTHR23021:SF11">
    <property type="entry name" value="SERPENTINE RECEPTOR, CLASS T"/>
    <property type="match status" value="1"/>
</dbReference>
<protein>
    <submittedName>
        <fullName evidence="2">Uncharacterized protein</fullName>
    </submittedName>
</protein>
<reference evidence="2 3" key="1">
    <citation type="submission" date="2024-10" db="EMBL/GenBank/DDBJ databases">
        <authorList>
            <person name="Kim D."/>
        </authorList>
    </citation>
    <scope>NUCLEOTIDE SEQUENCE [LARGE SCALE GENOMIC DNA]</scope>
    <source>
        <strain evidence="2">BH-2024</strain>
    </source>
</reference>
<gene>
    <name evidence="2" type="ORF">niasHT_009800</name>
</gene>
<feature type="transmembrane region" description="Helical" evidence="1">
    <location>
        <begin position="131"/>
        <end position="153"/>
    </location>
</feature>
<dbReference type="SUPFAM" id="SSF81321">
    <property type="entry name" value="Family A G protein-coupled receptor-like"/>
    <property type="match status" value="1"/>
</dbReference>
<keyword evidence="3" id="KW-1185">Reference proteome</keyword>